<dbReference type="EMBL" id="FP929065">
    <property type="protein sequence ID" value="CBX90925.1"/>
    <property type="molecule type" value="Genomic_DNA"/>
</dbReference>
<accession>E4ZHU2</accession>
<proteinExistence type="predicted"/>
<sequence>MVESVVSVEQGDCGGTRTVKAAVKRQSVGALTPGLNEATTAGHQHMPVLITAYPPGALFRSSRGV</sequence>
<gene>
    <name evidence="1" type="ORF">LEMA_uP059590.1</name>
</gene>
<name>E4ZHU2_LEPMJ</name>
<organism evidence="2">
    <name type="scientific">Leptosphaeria maculans (strain JN3 / isolate v23.1.3 / race Av1-4-5-6-7-8)</name>
    <name type="common">Blackleg fungus</name>
    <name type="synonym">Phoma lingam</name>
    <dbReference type="NCBI Taxonomy" id="985895"/>
    <lineage>
        <taxon>Eukaryota</taxon>
        <taxon>Fungi</taxon>
        <taxon>Dikarya</taxon>
        <taxon>Ascomycota</taxon>
        <taxon>Pezizomycotina</taxon>
        <taxon>Dothideomycetes</taxon>
        <taxon>Pleosporomycetidae</taxon>
        <taxon>Pleosporales</taxon>
        <taxon>Pleosporineae</taxon>
        <taxon>Leptosphaeriaceae</taxon>
        <taxon>Plenodomus</taxon>
        <taxon>Plenodomus lingam/Leptosphaeria maculans species complex</taxon>
    </lineage>
</organism>
<protein>
    <submittedName>
        <fullName evidence="1">Predicted protein</fullName>
    </submittedName>
</protein>
<evidence type="ECO:0000313" key="2">
    <source>
        <dbReference type="Proteomes" id="UP000002668"/>
    </source>
</evidence>
<dbReference type="HOGENOM" id="CLU_2850122_0_0_1"/>
<dbReference type="GeneID" id="13284028"/>
<reference evidence="2" key="1">
    <citation type="journal article" date="2011" name="Nat. Commun.">
        <title>Effector diversification within compartments of the Leptosphaeria maculans genome affected by Repeat-Induced Point mutations.</title>
        <authorList>
            <person name="Rouxel T."/>
            <person name="Grandaubert J."/>
            <person name="Hane J.K."/>
            <person name="Hoede C."/>
            <person name="van de Wouw A.P."/>
            <person name="Couloux A."/>
            <person name="Dominguez V."/>
            <person name="Anthouard V."/>
            <person name="Bally P."/>
            <person name="Bourras S."/>
            <person name="Cozijnsen A.J."/>
            <person name="Ciuffetti L.M."/>
            <person name="Degrave A."/>
            <person name="Dilmaghani A."/>
            <person name="Duret L."/>
            <person name="Fudal I."/>
            <person name="Goodwin S.B."/>
            <person name="Gout L."/>
            <person name="Glaser N."/>
            <person name="Linglin J."/>
            <person name="Kema G.H.J."/>
            <person name="Lapalu N."/>
            <person name="Lawrence C.B."/>
            <person name="May K."/>
            <person name="Meyer M."/>
            <person name="Ollivier B."/>
            <person name="Poulain J."/>
            <person name="Schoch C.L."/>
            <person name="Simon A."/>
            <person name="Spatafora J.W."/>
            <person name="Stachowiak A."/>
            <person name="Turgeon B.G."/>
            <person name="Tyler B.M."/>
            <person name="Vincent D."/>
            <person name="Weissenbach J."/>
            <person name="Amselem J."/>
            <person name="Quesneville H."/>
            <person name="Oliver R.P."/>
            <person name="Wincker P."/>
            <person name="Balesdent M.-H."/>
            <person name="Howlett B.J."/>
        </authorList>
    </citation>
    <scope>NUCLEOTIDE SEQUENCE [LARGE SCALE GENOMIC DNA]</scope>
    <source>
        <strain evidence="2">JN3 / isolate v23.1.3 / race Av1-4-5-6-7-8</strain>
    </source>
</reference>
<dbReference type="RefSeq" id="XP_003834290.1">
    <property type="nucleotide sequence ID" value="XM_003834242.1"/>
</dbReference>
<dbReference type="AlphaFoldDB" id="E4ZHU2"/>
<dbReference type="Proteomes" id="UP000002668">
    <property type="component" value="Genome"/>
</dbReference>
<keyword evidence="2" id="KW-1185">Reference proteome</keyword>
<dbReference type="InParanoid" id="E4ZHU2"/>
<dbReference type="VEuPathDB" id="FungiDB:LEMA_uP059590.1"/>
<evidence type="ECO:0000313" key="1">
    <source>
        <dbReference type="EMBL" id="CBX90925.1"/>
    </source>
</evidence>